<dbReference type="AlphaFoldDB" id="A0A8D8BDJ0"/>
<evidence type="ECO:0000313" key="1">
    <source>
        <dbReference type="EMBL" id="CAG6469581.1"/>
    </source>
</evidence>
<dbReference type="EMBL" id="HBUE01063235">
    <property type="protein sequence ID" value="CAG6469581.1"/>
    <property type="molecule type" value="Transcribed_RNA"/>
</dbReference>
<accession>A0A8D8BDJ0</accession>
<protein>
    <submittedName>
        <fullName evidence="1">(northern house mosquito) hypothetical protein</fullName>
    </submittedName>
</protein>
<name>A0A8D8BDJ0_CULPI</name>
<reference evidence="1" key="1">
    <citation type="submission" date="2021-05" db="EMBL/GenBank/DDBJ databases">
        <authorList>
            <person name="Alioto T."/>
            <person name="Alioto T."/>
            <person name="Gomez Garrido J."/>
        </authorList>
    </citation>
    <scope>NUCLEOTIDE SEQUENCE</scope>
</reference>
<sequence length="103" mass="12316">MSDLRYSPLKKWPKTVCESFVYIRAAACFVELSKCWAVNPPWCCVPPRNRFRFPRLAVPEFRIDEQNKCGFVTSFYLPFFSLIKAQWPKPRQRRRQSPPSTKW</sequence>
<organism evidence="1">
    <name type="scientific">Culex pipiens</name>
    <name type="common">House mosquito</name>
    <dbReference type="NCBI Taxonomy" id="7175"/>
    <lineage>
        <taxon>Eukaryota</taxon>
        <taxon>Metazoa</taxon>
        <taxon>Ecdysozoa</taxon>
        <taxon>Arthropoda</taxon>
        <taxon>Hexapoda</taxon>
        <taxon>Insecta</taxon>
        <taxon>Pterygota</taxon>
        <taxon>Neoptera</taxon>
        <taxon>Endopterygota</taxon>
        <taxon>Diptera</taxon>
        <taxon>Nematocera</taxon>
        <taxon>Culicoidea</taxon>
        <taxon>Culicidae</taxon>
        <taxon>Culicinae</taxon>
        <taxon>Culicini</taxon>
        <taxon>Culex</taxon>
        <taxon>Culex</taxon>
    </lineage>
</organism>
<proteinExistence type="predicted"/>